<accession>A0A1H6IDL4</accession>
<organism evidence="2 3">
    <name type="scientific">Epilithonimonas hominis</name>
    <dbReference type="NCBI Taxonomy" id="420404"/>
    <lineage>
        <taxon>Bacteria</taxon>
        <taxon>Pseudomonadati</taxon>
        <taxon>Bacteroidota</taxon>
        <taxon>Flavobacteriia</taxon>
        <taxon>Flavobacteriales</taxon>
        <taxon>Weeksellaceae</taxon>
        <taxon>Chryseobacterium group</taxon>
        <taxon>Epilithonimonas</taxon>
    </lineage>
</organism>
<dbReference type="SUPFAM" id="SSF141571">
    <property type="entry name" value="Pentapeptide repeat-like"/>
    <property type="match status" value="1"/>
</dbReference>
<evidence type="ECO:0000313" key="3">
    <source>
        <dbReference type="Proteomes" id="UP000198555"/>
    </source>
</evidence>
<reference evidence="3" key="1">
    <citation type="submission" date="2016-10" db="EMBL/GenBank/DDBJ databases">
        <authorList>
            <person name="Varghese N."/>
            <person name="Submissions S."/>
        </authorList>
    </citation>
    <scope>NUCLEOTIDE SEQUENCE [LARGE SCALE GENOMIC DNA]</scope>
    <source>
        <strain evidence="3">DSM 19326</strain>
    </source>
</reference>
<gene>
    <name evidence="1" type="ORF">EGH73_03280</name>
    <name evidence="2" type="ORF">SAMN05421793_10487</name>
</gene>
<sequence>MDFFSEQKFAKADKMSKGDYSNCEFLQCDFANTDLSNYRFSDCEFKDCDFSNAKISDVVFRDVIFQNCKMIGLNFEVINQFNISFRFENCILNHSSFYGTDIRKTIFSSCSLIETDFTESNLSYSAFTNSNLTDAVFERTNLEYSDLRSAINFSIDPNQNQLRKARFSRDNLSGLLYQLNIIID</sequence>
<name>A0A1H6IDL4_9FLAO</name>
<dbReference type="AlphaFoldDB" id="A0A1H6IDL4"/>
<evidence type="ECO:0000313" key="4">
    <source>
        <dbReference type="Proteomes" id="UP000267623"/>
    </source>
</evidence>
<dbReference type="InterPro" id="IPR001646">
    <property type="entry name" value="5peptide_repeat"/>
</dbReference>
<reference evidence="4" key="3">
    <citation type="submission" date="2018-11" db="EMBL/GenBank/DDBJ databases">
        <title>Proposal to divide the Flavobacteriaceae and reorganize its genera based on Amino Acid Identity values calculated from whole genome sequences.</title>
        <authorList>
            <person name="Nicholson A.C."/>
            <person name="Gulvik C.A."/>
            <person name="Whitney A.M."/>
            <person name="Humrighouse B.W."/>
            <person name="Bell M."/>
            <person name="Holmes B."/>
            <person name="Steigerwalt A."/>
            <person name="Villarma A."/>
            <person name="Sheth M."/>
            <person name="Batra D."/>
            <person name="Pryor J."/>
            <person name="Bernardet J.-F."/>
            <person name="Hugo C."/>
            <person name="Kampfer P."/>
            <person name="Newman J."/>
            <person name="Mcquiston J."/>
        </authorList>
    </citation>
    <scope>NUCLEOTIDE SEQUENCE [LARGE SCALE GENOMIC DNA]</scope>
    <source>
        <strain evidence="4">DSM 22165</strain>
    </source>
</reference>
<dbReference type="Gene3D" id="2.160.20.80">
    <property type="entry name" value="E3 ubiquitin-protein ligase SopA"/>
    <property type="match status" value="1"/>
</dbReference>
<evidence type="ECO:0000313" key="1">
    <source>
        <dbReference type="EMBL" id="ROI14434.1"/>
    </source>
</evidence>
<reference evidence="1" key="4">
    <citation type="submission" date="2018-11" db="EMBL/GenBank/DDBJ databases">
        <title>Proposal to divide the Flavobacteriaceae and reorganize its genera based on Amino Acid Identity values calculated from whole genome sequences.</title>
        <authorList>
            <person name="Nicholson A.C."/>
            <person name="Gulvik C.A."/>
            <person name="Whitney A.M."/>
            <person name="Humrighouse B.W."/>
            <person name="Bell M."/>
            <person name="Holmes B."/>
            <person name="Steigerwalt A."/>
            <person name="Villarma A."/>
            <person name="Sheth M."/>
            <person name="Batra D."/>
            <person name="Pryor J."/>
            <person name="Bernardet J.-F."/>
            <person name="Hugo C."/>
            <person name="Kampfer P."/>
            <person name="Newman J."/>
            <person name="Mcquiston J.R."/>
        </authorList>
    </citation>
    <scope>NUCLEOTIDE SEQUENCE</scope>
    <source>
        <strain evidence="1">DSM 22165</strain>
    </source>
</reference>
<keyword evidence="3" id="KW-1185">Reference proteome</keyword>
<proteinExistence type="predicted"/>
<dbReference type="EMBL" id="FNWX01000004">
    <property type="protein sequence ID" value="SEH44373.1"/>
    <property type="molecule type" value="Genomic_DNA"/>
</dbReference>
<dbReference type="PANTHER" id="PTHR42999">
    <property type="entry name" value="ANTIBIOTIC RESISTANCE PROTEIN MCBG"/>
    <property type="match status" value="1"/>
</dbReference>
<dbReference type="Pfam" id="PF13599">
    <property type="entry name" value="Pentapeptide_4"/>
    <property type="match status" value="2"/>
</dbReference>
<dbReference type="STRING" id="420404.SAMN05421793_10487"/>
<dbReference type="EMBL" id="RJTU01000021">
    <property type="protein sequence ID" value="ROI14434.1"/>
    <property type="molecule type" value="Genomic_DNA"/>
</dbReference>
<reference evidence="2" key="2">
    <citation type="submission" date="2016-10" db="EMBL/GenBank/DDBJ databases">
        <authorList>
            <person name="de Groot N.N."/>
        </authorList>
    </citation>
    <scope>NUCLEOTIDE SEQUENCE [LARGE SCALE GENOMIC DNA]</scope>
    <source>
        <strain evidence="2">DSM 19326</strain>
    </source>
</reference>
<evidence type="ECO:0000313" key="2">
    <source>
        <dbReference type="EMBL" id="SEH44373.1"/>
    </source>
</evidence>
<dbReference type="InterPro" id="IPR052949">
    <property type="entry name" value="PA_immunity-related"/>
</dbReference>
<dbReference type="PANTHER" id="PTHR42999:SF1">
    <property type="entry name" value="PENTAPEPTIDE REPEAT-CONTAINING PROTEIN"/>
    <property type="match status" value="1"/>
</dbReference>
<protein>
    <submittedName>
        <fullName evidence="1">Pentapeptide repeat-containing protein</fullName>
    </submittedName>
    <submittedName>
        <fullName evidence="2">Uncharacterized protein YjbI, contains pentapeptide repeats</fullName>
    </submittedName>
</protein>
<dbReference type="Proteomes" id="UP000198555">
    <property type="component" value="Unassembled WGS sequence"/>
</dbReference>
<dbReference type="Proteomes" id="UP000267623">
    <property type="component" value="Unassembled WGS sequence"/>
</dbReference>